<evidence type="ECO:0000313" key="4">
    <source>
        <dbReference type="EMBL" id="RNI37281.1"/>
    </source>
</evidence>
<dbReference type="Pfam" id="PF00582">
    <property type="entry name" value="Usp"/>
    <property type="match status" value="1"/>
</dbReference>
<dbReference type="PANTHER" id="PTHR46268">
    <property type="entry name" value="STRESS RESPONSE PROTEIN NHAX"/>
    <property type="match status" value="1"/>
</dbReference>
<reference evidence="4 5" key="1">
    <citation type="submission" date="2018-11" db="EMBL/GenBank/DDBJ databases">
        <title>Draft genome sequence of Ferruginibacter sp. BO-59.</title>
        <authorList>
            <person name="Im W.T."/>
        </authorList>
    </citation>
    <scope>NUCLEOTIDE SEQUENCE [LARGE SCALE GENOMIC DNA]</scope>
    <source>
        <strain evidence="4 5">BO-59</strain>
    </source>
</reference>
<proteinExistence type="inferred from homology"/>
<comment type="subcellular location">
    <subcellularLocation>
        <location evidence="2">Cytoplasm</location>
    </subcellularLocation>
</comment>
<evidence type="ECO:0000259" key="3">
    <source>
        <dbReference type="Pfam" id="PF00582"/>
    </source>
</evidence>
<dbReference type="EMBL" id="RJJR01000005">
    <property type="protein sequence ID" value="RNI37281.1"/>
    <property type="molecule type" value="Genomic_DNA"/>
</dbReference>
<dbReference type="PRINTS" id="PR01438">
    <property type="entry name" value="UNVRSLSTRESS"/>
</dbReference>
<dbReference type="PANTHER" id="PTHR46268:SF6">
    <property type="entry name" value="UNIVERSAL STRESS PROTEIN UP12"/>
    <property type="match status" value="1"/>
</dbReference>
<dbReference type="InterPro" id="IPR006015">
    <property type="entry name" value="Universal_stress_UspA"/>
</dbReference>
<feature type="domain" description="UspA" evidence="3">
    <location>
        <begin position="1"/>
        <end position="151"/>
    </location>
</feature>
<organism evidence="4 5">
    <name type="scientific">Hanamia caeni</name>
    <dbReference type="NCBI Taxonomy" id="2294116"/>
    <lineage>
        <taxon>Bacteria</taxon>
        <taxon>Pseudomonadati</taxon>
        <taxon>Bacteroidota</taxon>
        <taxon>Chitinophagia</taxon>
        <taxon>Chitinophagales</taxon>
        <taxon>Chitinophagaceae</taxon>
        <taxon>Hanamia</taxon>
    </lineage>
</organism>
<dbReference type="InterPro" id="IPR014729">
    <property type="entry name" value="Rossmann-like_a/b/a_fold"/>
</dbReference>
<gene>
    <name evidence="4" type="ORF">EFY79_07730</name>
</gene>
<protein>
    <recommendedName>
        <fullName evidence="2">Universal stress protein</fullName>
    </recommendedName>
</protein>
<dbReference type="GO" id="GO:0005737">
    <property type="term" value="C:cytoplasm"/>
    <property type="evidence" value="ECO:0007669"/>
    <property type="project" value="UniProtKB-SubCell"/>
</dbReference>
<keyword evidence="5" id="KW-1185">Reference proteome</keyword>
<dbReference type="RefSeq" id="WP_123120122.1">
    <property type="nucleotide sequence ID" value="NZ_RJJR01000005.1"/>
</dbReference>
<keyword evidence="2" id="KW-0963">Cytoplasm</keyword>
<dbReference type="SUPFAM" id="SSF52402">
    <property type="entry name" value="Adenine nucleotide alpha hydrolases-like"/>
    <property type="match status" value="1"/>
</dbReference>
<dbReference type="Proteomes" id="UP000267223">
    <property type="component" value="Unassembled WGS sequence"/>
</dbReference>
<evidence type="ECO:0000256" key="1">
    <source>
        <dbReference type="ARBA" id="ARBA00008791"/>
    </source>
</evidence>
<dbReference type="InterPro" id="IPR006016">
    <property type="entry name" value="UspA"/>
</dbReference>
<dbReference type="PIRSF" id="PIRSF006276">
    <property type="entry name" value="UspA"/>
    <property type="match status" value="1"/>
</dbReference>
<dbReference type="Gene3D" id="3.40.50.620">
    <property type="entry name" value="HUPs"/>
    <property type="match status" value="1"/>
</dbReference>
<dbReference type="OrthoDB" id="9788959at2"/>
<name>A0A3M9NHS5_9BACT</name>
<evidence type="ECO:0000256" key="2">
    <source>
        <dbReference type="PIRNR" id="PIRNR006276"/>
    </source>
</evidence>
<comment type="similarity">
    <text evidence="1 2">Belongs to the universal stress protein A family.</text>
</comment>
<dbReference type="CDD" id="cd00293">
    <property type="entry name" value="USP-like"/>
    <property type="match status" value="1"/>
</dbReference>
<accession>A0A3M9NHS5</accession>
<sequence length="158" mass="17246">MKKVLIALDFNPTAQHILEAGYELARSMGAEVTLVHVIADYTYYSSLDYSPILGFDQFSNLGTVQVDTVAQLENAANEYLEHLKTQVGDPSAKILIKDGDAGEAIVEASDNLNVDVIVLGSHSRRGLDKILMGSVAEKVLRKSKKPLFIIPVSEKNKS</sequence>
<comment type="caution">
    <text evidence="4">The sequence shown here is derived from an EMBL/GenBank/DDBJ whole genome shotgun (WGS) entry which is preliminary data.</text>
</comment>
<evidence type="ECO:0000313" key="5">
    <source>
        <dbReference type="Proteomes" id="UP000267223"/>
    </source>
</evidence>
<dbReference type="AlphaFoldDB" id="A0A3M9NHS5"/>